<protein>
    <submittedName>
        <fullName evidence="2">Uncharacterized protein</fullName>
    </submittedName>
</protein>
<feature type="transmembrane region" description="Helical" evidence="1">
    <location>
        <begin position="46"/>
        <end position="64"/>
    </location>
</feature>
<sequence length="78" mass="8516">MTSEYSETSLPDDCLNVSSTSTSDVVPACQSRSLLNRYSRFPQEKCVRAAGVVTALILTVYVMSKLIMGSLNFTSCQL</sequence>
<dbReference type="EMBL" id="HACG01017682">
    <property type="protein sequence ID" value="CEK64547.1"/>
    <property type="molecule type" value="Transcribed_RNA"/>
</dbReference>
<feature type="non-terminal residue" evidence="2">
    <location>
        <position position="78"/>
    </location>
</feature>
<organism evidence="2">
    <name type="scientific">Arion vulgaris</name>
    <dbReference type="NCBI Taxonomy" id="1028688"/>
    <lineage>
        <taxon>Eukaryota</taxon>
        <taxon>Metazoa</taxon>
        <taxon>Spiralia</taxon>
        <taxon>Lophotrochozoa</taxon>
        <taxon>Mollusca</taxon>
        <taxon>Gastropoda</taxon>
        <taxon>Heterobranchia</taxon>
        <taxon>Euthyneura</taxon>
        <taxon>Panpulmonata</taxon>
        <taxon>Eupulmonata</taxon>
        <taxon>Stylommatophora</taxon>
        <taxon>Helicina</taxon>
        <taxon>Arionoidea</taxon>
        <taxon>Arionidae</taxon>
        <taxon>Arion</taxon>
    </lineage>
</organism>
<proteinExistence type="predicted"/>
<name>A0A0B6Z879_9EUPU</name>
<gene>
    <name evidence="2" type="primary">ORF52102</name>
</gene>
<dbReference type="AlphaFoldDB" id="A0A0B6Z879"/>
<reference evidence="2" key="1">
    <citation type="submission" date="2014-12" db="EMBL/GenBank/DDBJ databases">
        <title>Insight into the proteome of Arion vulgaris.</title>
        <authorList>
            <person name="Aradska J."/>
            <person name="Bulat T."/>
            <person name="Smidak R."/>
            <person name="Sarate P."/>
            <person name="Gangsoo J."/>
            <person name="Sialana F."/>
            <person name="Bilban M."/>
            <person name="Lubec G."/>
        </authorList>
    </citation>
    <scope>NUCLEOTIDE SEQUENCE</scope>
    <source>
        <tissue evidence="2">Skin</tissue>
    </source>
</reference>
<keyword evidence="1" id="KW-0812">Transmembrane</keyword>
<evidence type="ECO:0000313" key="2">
    <source>
        <dbReference type="EMBL" id="CEK64547.1"/>
    </source>
</evidence>
<keyword evidence="1" id="KW-0472">Membrane</keyword>
<keyword evidence="1" id="KW-1133">Transmembrane helix</keyword>
<accession>A0A0B6Z879</accession>
<evidence type="ECO:0000256" key="1">
    <source>
        <dbReference type="SAM" id="Phobius"/>
    </source>
</evidence>